<evidence type="ECO:0000259" key="10">
    <source>
        <dbReference type="Pfam" id="PF01431"/>
    </source>
</evidence>
<dbReference type="GO" id="GO:0046872">
    <property type="term" value="F:metal ion binding"/>
    <property type="evidence" value="ECO:0007669"/>
    <property type="project" value="UniProtKB-KW"/>
</dbReference>
<dbReference type="InterPro" id="IPR024079">
    <property type="entry name" value="MetalloPept_cat_dom_sf"/>
</dbReference>
<dbReference type="InterPro" id="IPR000718">
    <property type="entry name" value="Peptidase_M13"/>
</dbReference>
<evidence type="ECO:0000313" key="12">
    <source>
        <dbReference type="Proteomes" id="UP001652661"/>
    </source>
</evidence>
<dbReference type="GeneID" id="108081001"/>
<evidence type="ECO:0000256" key="5">
    <source>
        <dbReference type="ARBA" id="ARBA00022723"/>
    </source>
</evidence>
<comment type="similarity">
    <text evidence="3">Belongs to the peptidase M13 family.</text>
</comment>
<comment type="cofactor">
    <cofactor evidence="1">
        <name>Zn(2+)</name>
        <dbReference type="ChEBI" id="CHEBI:29105"/>
    </cofactor>
</comment>
<evidence type="ECO:0000256" key="3">
    <source>
        <dbReference type="ARBA" id="ARBA00007357"/>
    </source>
</evidence>
<dbReference type="PANTHER" id="PTHR11733:SF238">
    <property type="entry name" value="FI07649P-RELATED"/>
    <property type="match status" value="1"/>
</dbReference>
<dbReference type="AlphaFoldDB" id="A0A6P4J8K3"/>
<dbReference type="Gene3D" id="3.40.390.10">
    <property type="entry name" value="Collagenase (Catalytic Domain)"/>
    <property type="match status" value="1"/>
</dbReference>
<dbReference type="RefSeq" id="XP_017031424.1">
    <property type="nucleotide sequence ID" value="XM_017175935.3"/>
</dbReference>
<feature type="domain" description="Peptidase M13 C-terminal" evidence="10">
    <location>
        <begin position="497"/>
        <end position="701"/>
    </location>
</feature>
<organism evidence="12 13">
    <name type="scientific">Drosophila kikkawai</name>
    <name type="common">Fruit fly</name>
    <dbReference type="NCBI Taxonomy" id="30033"/>
    <lineage>
        <taxon>Eukaryota</taxon>
        <taxon>Metazoa</taxon>
        <taxon>Ecdysozoa</taxon>
        <taxon>Arthropoda</taxon>
        <taxon>Hexapoda</taxon>
        <taxon>Insecta</taxon>
        <taxon>Pterygota</taxon>
        <taxon>Neoptera</taxon>
        <taxon>Endopterygota</taxon>
        <taxon>Diptera</taxon>
        <taxon>Brachycera</taxon>
        <taxon>Muscomorpha</taxon>
        <taxon>Ephydroidea</taxon>
        <taxon>Drosophilidae</taxon>
        <taxon>Drosophila</taxon>
        <taxon>Sophophora</taxon>
    </lineage>
</organism>
<dbReference type="InterPro" id="IPR008753">
    <property type="entry name" value="Peptidase_M13_N"/>
</dbReference>
<dbReference type="Proteomes" id="UP001652661">
    <property type="component" value="Chromosome 3R"/>
</dbReference>
<reference evidence="13" key="1">
    <citation type="submission" date="2025-08" db="UniProtKB">
        <authorList>
            <consortium name="RefSeq"/>
        </authorList>
    </citation>
    <scope>IDENTIFICATION</scope>
    <source>
        <strain evidence="13">14028-0561.14</strain>
        <tissue evidence="13">Whole fly</tissue>
    </source>
</reference>
<accession>A0A6P4J8K3</accession>
<dbReference type="SUPFAM" id="SSF55486">
    <property type="entry name" value="Metalloproteases ('zincins'), catalytic domain"/>
    <property type="match status" value="1"/>
</dbReference>
<proteinExistence type="inferred from homology"/>
<dbReference type="CDD" id="cd08662">
    <property type="entry name" value="M13"/>
    <property type="match status" value="1"/>
</dbReference>
<dbReference type="Pfam" id="PF01431">
    <property type="entry name" value="Peptidase_M13"/>
    <property type="match status" value="1"/>
</dbReference>
<dbReference type="GO" id="GO:0016485">
    <property type="term" value="P:protein processing"/>
    <property type="evidence" value="ECO:0007669"/>
    <property type="project" value="TreeGrafter"/>
</dbReference>
<dbReference type="InterPro" id="IPR018497">
    <property type="entry name" value="Peptidase_M13_C"/>
</dbReference>
<evidence type="ECO:0000256" key="8">
    <source>
        <dbReference type="ARBA" id="ARBA00023049"/>
    </source>
</evidence>
<dbReference type="GO" id="GO:0004222">
    <property type="term" value="F:metalloendopeptidase activity"/>
    <property type="evidence" value="ECO:0007669"/>
    <property type="project" value="InterPro"/>
</dbReference>
<dbReference type="Pfam" id="PF05649">
    <property type="entry name" value="Peptidase_M13_N"/>
    <property type="match status" value="1"/>
</dbReference>
<keyword evidence="12" id="KW-1185">Reference proteome</keyword>
<keyword evidence="7" id="KW-0862">Zinc</keyword>
<evidence type="ECO:0000256" key="9">
    <source>
        <dbReference type="SAM" id="SignalP"/>
    </source>
</evidence>
<evidence type="ECO:0000256" key="1">
    <source>
        <dbReference type="ARBA" id="ARBA00001947"/>
    </source>
</evidence>
<keyword evidence="4" id="KW-0645">Protease</keyword>
<dbReference type="PRINTS" id="PR00786">
    <property type="entry name" value="NEPRILYSIN"/>
</dbReference>
<dbReference type="PROSITE" id="PS51885">
    <property type="entry name" value="NEPRILYSIN"/>
    <property type="match status" value="1"/>
</dbReference>
<evidence type="ECO:0000259" key="11">
    <source>
        <dbReference type="Pfam" id="PF05649"/>
    </source>
</evidence>
<feature type="domain" description="Peptidase M13 N-terminal" evidence="11">
    <location>
        <begin position="62"/>
        <end position="433"/>
    </location>
</feature>
<dbReference type="Gene3D" id="1.10.1380.10">
    <property type="entry name" value="Neutral endopeptidase , domain2"/>
    <property type="match status" value="1"/>
</dbReference>
<dbReference type="InterPro" id="IPR042089">
    <property type="entry name" value="Peptidase_M13_dom_2"/>
</dbReference>
<evidence type="ECO:0000256" key="6">
    <source>
        <dbReference type="ARBA" id="ARBA00022801"/>
    </source>
</evidence>
<keyword evidence="9" id="KW-0732">Signal</keyword>
<gene>
    <name evidence="13" type="primary">LOC108081001</name>
</gene>
<evidence type="ECO:0000256" key="7">
    <source>
        <dbReference type="ARBA" id="ARBA00022833"/>
    </source>
</evidence>
<keyword evidence="8" id="KW-0482">Metalloprotease</keyword>
<evidence type="ECO:0000256" key="2">
    <source>
        <dbReference type="ARBA" id="ARBA00004401"/>
    </source>
</evidence>
<feature type="signal peptide" evidence="9">
    <location>
        <begin position="1"/>
        <end position="19"/>
    </location>
</feature>
<keyword evidence="6" id="KW-0378">Hydrolase</keyword>
<keyword evidence="5" id="KW-0479">Metal-binding</keyword>
<evidence type="ECO:0000313" key="13">
    <source>
        <dbReference type="RefSeq" id="XP_017031424.1"/>
    </source>
</evidence>
<dbReference type="GO" id="GO:0005886">
    <property type="term" value="C:plasma membrane"/>
    <property type="evidence" value="ECO:0007669"/>
    <property type="project" value="UniProtKB-SubCell"/>
</dbReference>
<dbReference type="OrthoDB" id="6475849at2759"/>
<sequence length="704" mass="80932">MQLLHICLVGHLLIAMAWSAPTTGNATLGQEDLNSNTTYIRELLRQSKVAEMKSFMNPKVDPCHDFYEFSCGNYDHINSAFRMEVLTTGVFETVTKGLNRNIVKMLNEGHDSHDTPEDIQVKHFYESCKRLKDLSAQYPDKLRRLIAEFGSMPVLEGSSWKESDFDWLGTVARMSNRYGIAPILGAEVSKDFASNQRNRVYLGQQEFPLESRAMYEGNATQVYREKYRGTIQRYLQRFLQVSKELAKPTAQELIDFEVDLAMGLVDESEGLDLNELTTLLTVEEMHKLYAPTLDINRLVFVTLGERVTDQIYEFNSRYMKNLVEVMQRTPLRTVANYVFFRLIYEFVESPSSNPEKRKQECVDLTKKFFAKNLDNMFYRRHNNEKSSAEIDNMWRQLKATFNESLRSNPHLNWISRPTRNLAIAKLQAMKLEVNNYADVNFTEEFAGLNLQSGDYVENVRQTLAQSAKEMRELLHKPAKPLEAGSQLSYTPANILVENVIKVPVALLQPFYIWADAYPNAVMFGTLASLIGHELIHGFDDGGRKFDAQGNSHDWWDERSSLNFLDRRHCFTQQYGKYIYDGIQLKESTSQSENIADNAGVRLAYTAYREWYDIQLTKPGGSKALAMEQLPTLNYTGKQLFFISFAQVWCNDAHPNIKALQVSTDQHMPGKFRVIGSLSNFEEFSREFNCADGSPMNPQDKCFLY</sequence>
<protein>
    <submittedName>
        <fullName evidence="13">Neprilysin-4-like</fullName>
    </submittedName>
</protein>
<feature type="chain" id="PRO_5027551171" evidence="9">
    <location>
        <begin position="20"/>
        <end position="704"/>
    </location>
</feature>
<name>A0A6P4J8K3_DROKI</name>
<comment type="subcellular location">
    <subcellularLocation>
        <location evidence="2">Cell membrane</location>
        <topology evidence="2">Single-pass type II membrane protein</topology>
    </subcellularLocation>
</comment>
<evidence type="ECO:0000256" key="4">
    <source>
        <dbReference type="ARBA" id="ARBA00022670"/>
    </source>
</evidence>
<dbReference type="PANTHER" id="PTHR11733">
    <property type="entry name" value="ZINC METALLOPROTEASE FAMILY M13 NEPRILYSIN-RELATED"/>
    <property type="match status" value="1"/>
</dbReference>